<dbReference type="EMBL" id="UXUI01008023">
    <property type="protein sequence ID" value="VDD90249.1"/>
    <property type="molecule type" value="Genomic_DNA"/>
</dbReference>
<dbReference type="GO" id="GO:0007165">
    <property type="term" value="P:signal transduction"/>
    <property type="evidence" value="ECO:0007669"/>
    <property type="project" value="InterPro"/>
</dbReference>
<name>A0A0N4V583_ENTVE</name>
<dbReference type="Gene3D" id="3.10.20.90">
    <property type="entry name" value="Phosphatidylinositol 3-kinase Catalytic Subunit, Chain A, domain 1"/>
    <property type="match status" value="1"/>
</dbReference>
<dbReference type="PROSITE" id="PS50238">
    <property type="entry name" value="RHOGAP"/>
    <property type="match status" value="1"/>
</dbReference>
<evidence type="ECO:0000313" key="4">
    <source>
        <dbReference type="Proteomes" id="UP000274131"/>
    </source>
</evidence>
<feature type="region of interest" description="Disordered" evidence="1">
    <location>
        <begin position="250"/>
        <end position="280"/>
    </location>
</feature>
<feature type="region of interest" description="Disordered" evidence="1">
    <location>
        <begin position="190"/>
        <end position="214"/>
    </location>
</feature>
<evidence type="ECO:0000259" key="2">
    <source>
        <dbReference type="PROSITE" id="PS50238"/>
    </source>
</evidence>
<sequence length="1055" mass="119543">MERPTPAPRVFLNKCNQYKPPVPERHFPTSSSCNPELATTATATTTSTTTTAITTGAYCDSVPSTSVEASVSVTADCPTALAPPLIPKKPERLSSLYANPTAKPQSICQNRRSNELQPKISPVTEPPVLDNNSLLNIKKLDDNCYPSVRPLVPARRTISPSTLTKSPSPKPSTVEEESIVNENGYSLVSRTGKDESEFGFSQRDDVQRTESNHSLIVDREPLFSELQSESSTNSSVRQSVNLIDFGDDTSNLGMLPRLTDDDALDGLRNPPYKKESSSQMDIFFDQQPSSPDVDENKDLLLTDTSEYGIWNPRYISLEEYRRLVESLPPYITKRESPSPSKFYVDADNLDKDSKKSSLAESESAVENERSASIDGESVCFSGYVRLTAHKKDRGKLWAVLRSNKLQFFKSDEEEAGVVLGPYDLKNAVYIGRNPKNRNKIDLYIKENSTSLHWNHLVIESESPEPWLFLIAKCFMPKHDTLSHSVGNIDAGGFVWIRQGVTCPWSEGWMYLDQVWDIELVKMMWRVKNATAKIVKYNFNRKLFYALENSTMLFELDVRKFISMKNEVAKVDWCASVAGLQKGPFLLTLEGCSLYVQADNDVITSLWAGLLSYEMERKSNKLEDYKLTADDVPVIVDKCIKFISTYGLFQVGLYRRNGTASEARSLMQDLQRDPFSVHITPGSEDMVNVVADVLRNFFRQLESPLIPEYVQEKLLAVHEKSGVDKSDNYHEVLMGLSRVRLQTLRRVLSHLRDVAENSTSNRATVENIAKVFGPTLCCVNQTDSEEKFRSYDKTVQHVNIIKDLLVNYAKVFRVPLREMHARSQMGILQTKANSSQARAEGFLVPVHLMEKDSHTFNVQSSSTAEQVCEAARGRPSFSDEGCGTMYALFEVVKTGQLERRVGWKEKISSMAADRWLDWDPSDCYLIFKRDFMPFSFENLNAFADDAKIAEPGSKSFSTCHLKLETGKTIVYCNKSYKPVTDWHVDDVIWYNGHEASRKPPYPFTLTFFQFKKNFKYKSKYIGYCVAFRDNLSRIKWLNAVLSAQRNFLPHPFVWPS</sequence>
<dbReference type="PANTHER" id="PTHR45899:SF2">
    <property type="entry name" value="RHO GTPASE ACTIVATING PROTEIN AT 15B, ISOFORM C"/>
    <property type="match status" value="1"/>
</dbReference>
<dbReference type="GO" id="GO:0005737">
    <property type="term" value="C:cytoplasm"/>
    <property type="evidence" value="ECO:0007669"/>
    <property type="project" value="TreeGrafter"/>
</dbReference>
<dbReference type="WBParaSite" id="EVEC_0000536901-mRNA-1">
    <property type="protein sequence ID" value="EVEC_0000536901-mRNA-1"/>
    <property type="gene ID" value="EVEC_0000536901"/>
</dbReference>
<reference evidence="3 4" key="2">
    <citation type="submission" date="2018-10" db="EMBL/GenBank/DDBJ databases">
        <authorList>
            <consortium name="Pathogen Informatics"/>
        </authorList>
    </citation>
    <scope>NUCLEOTIDE SEQUENCE [LARGE SCALE GENOMIC DNA]</scope>
</reference>
<organism evidence="5">
    <name type="scientific">Enterobius vermicularis</name>
    <name type="common">Human pinworm</name>
    <dbReference type="NCBI Taxonomy" id="51028"/>
    <lineage>
        <taxon>Eukaryota</taxon>
        <taxon>Metazoa</taxon>
        <taxon>Ecdysozoa</taxon>
        <taxon>Nematoda</taxon>
        <taxon>Chromadorea</taxon>
        <taxon>Rhabditida</taxon>
        <taxon>Spirurina</taxon>
        <taxon>Oxyuridomorpha</taxon>
        <taxon>Oxyuroidea</taxon>
        <taxon>Oxyuridae</taxon>
        <taxon>Enterobius</taxon>
    </lineage>
</organism>
<dbReference type="OrthoDB" id="29546at2759"/>
<accession>A0A0N4V583</accession>
<evidence type="ECO:0000313" key="5">
    <source>
        <dbReference type="WBParaSite" id="EVEC_0000536901-mRNA-1"/>
    </source>
</evidence>
<keyword evidence="4" id="KW-1185">Reference proteome</keyword>
<proteinExistence type="predicted"/>
<evidence type="ECO:0000256" key="1">
    <source>
        <dbReference type="SAM" id="MobiDB-lite"/>
    </source>
</evidence>
<feature type="compositionally biased region" description="Low complexity" evidence="1">
    <location>
        <begin position="157"/>
        <end position="167"/>
    </location>
</feature>
<dbReference type="CDD" id="cd17113">
    <property type="entry name" value="RA_ARAPs"/>
    <property type="match status" value="1"/>
</dbReference>
<feature type="region of interest" description="Disordered" evidence="1">
    <location>
        <begin position="156"/>
        <end position="178"/>
    </location>
</feature>
<dbReference type="SUPFAM" id="SSF48350">
    <property type="entry name" value="GTPase activation domain, GAP"/>
    <property type="match status" value="1"/>
</dbReference>
<dbReference type="InterPro" id="IPR008936">
    <property type="entry name" value="Rho_GTPase_activation_prot"/>
</dbReference>
<dbReference type="GO" id="GO:0005547">
    <property type="term" value="F:phosphatidylinositol-3,4,5-trisphosphate binding"/>
    <property type="evidence" value="ECO:0007669"/>
    <property type="project" value="TreeGrafter"/>
</dbReference>
<dbReference type="SMART" id="SM00324">
    <property type="entry name" value="RhoGAP"/>
    <property type="match status" value="1"/>
</dbReference>
<protein>
    <submittedName>
        <fullName evidence="5">Rho-GAP domain-containing protein</fullName>
    </submittedName>
</protein>
<dbReference type="STRING" id="51028.A0A0N4V583"/>
<dbReference type="InterPro" id="IPR000198">
    <property type="entry name" value="RhoGAP_dom"/>
</dbReference>
<reference evidence="5" key="1">
    <citation type="submission" date="2017-02" db="UniProtKB">
        <authorList>
            <consortium name="WormBaseParasite"/>
        </authorList>
    </citation>
    <scope>IDENTIFICATION</scope>
</reference>
<dbReference type="Pfam" id="PF00620">
    <property type="entry name" value="RhoGAP"/>
    <property type="match status" value="1"/>
</dbReference>
<feature type="domain" description="Rho-GAP" evidence="2">
    <location>
        <begin position="619"/>
        <end position="811"/>
    </location>
</feature>
<feature type="compositionally biased region" description="Basic and acidic residues" evidence="1">
    <location>
        <begin position="191"/>
        <end position="214"/>
    </location>
</feature>
<dbReference type="PANTHER" id="PTHR45899">
    <property type="entry name" value="RHO GTPASE ACTIVATING PROTEIN AT 15B, ISOFORM C"/>
    <property type="match status" value="1"/>
</dbReference>
<dbReference type="Proteomes" id="UP000274131">
    <property type="component" value="Unassembled WGS sequence"/>
</dbReference>
<dbReference type="AlphaFoldDB" id="A0A0N4V583"/>
<dbReference type="Gene3D" id="1.10.555.10">
    <property type="entry name" value="Rho GTPase activation protein"/>
    <property type="match status" value="1"/>
</dbReference>
<gene>
    <name evidence="3" type="ORF">EVEC_LOCUS5000</name>
</gene>
<evidence type="ECO:0000313" key="3">
    <source>
        <dbReference type="EMBL" id="VDD90249.1"/>
    </source>
</evidence>
<dbReference type="InterPro" id="IPR052227">
    <property type="entry name" value="Arf-Rho-GAP_ANK-PH_domain"/>
</dbReference>